<proteinExistence type="predicted"/>
<evidence type="ECO:0000313" key="2">
    <source>
        <dbReference type="Proteomes" id="UP000075243"/>
    </source>
</evidence>
<sequence length="114" mass="13578">MTEPIFFYYYNIIRYNNLEVAQWLDNIPREKWMLAWDNGRCWGHMTTNIIESINLILKKIRNLPICSMIMATYTCCMITFNIISTRFLVEETQHPGEVQPLGRFTIRLDDVVLL</sequence>
<keyword evidence="2" id="KW-1185">Reference proteome</keyword>
<organism evidence="1 2">
    <name type="scientific">Cajanus cajan</name>
    <name type="common">Pigeon pea</name>
    <name type="synonym">Cajanus indicus</name>
    <dbReference type="NCBI Taxonomy" id="3821"/>
    <lineage>
        <taxon>Eukaryota</taxon>
        <taxon>Viridiplantae</taxon>
        <taxon>Streptophyta</taxon>
        <taxon>Embryophyta</taxon>
        <taxon>Tracheophyta</taxon>
        <taxon>Spermatophyta</taxon>
        <taxon>Magnoliopsida</taxon>
        <taxon>eudicotyledons</taxon>
        <taxon>Gunneridae</taxon>
        <taxon>Pentapetalae</taxon>
        <taxon>rosids</taxon>
        <taxon>fabids</taxon>
        <taxon>Fabales</taxon>
        <taxon>Fabaceae</taxon>
        <taxon>Papilionoideae</taxon>
        <taxon>50 kb inversion clade</taxon>
        <taxon>NPAAA clade</taxon>
        <taxon>indigoferoid/millettioid clade</taxon>
        <taxon>Phaseoleae</taxon>
        <taxon>Cajanus</taxon>
    </lineage>
</organism>
<reference evidence="1" key="1">
    <citation type="journal article" date="2012" name="Nat. Biotechnol.">
        <title>Draft genome sequence of pigeonpea (Cajanus cajan), an orphan legume crop of resource-poor farmers.</title>
        <authorList>
            <person name="Varshney R.K."/>
            <person name="Chen W."/>
            <person name="Li Y."/>
            <person name="Bharti A.K."/>
            <person name="Saxena R.K."/>
            <person name="Schlueter J.A."/>
            <person name="Donoghue M.T."/>
            <person name="Azam S."/>
            <person name="Fan G."/>
            <person name="Whaley A.M."/>
            <person name="Farmer A.D."/>
            <person name="Sheridan J."/>
            <person name="Iwata A."/>
            <person name="Tuteja R."/>
            <person name="Penmetsa R.V."/>
            <person name="Wu W."/>
            <person name="Upadhyaya H.D."/>
            <person name="Yang S.P."/>
            <person name="Shah T."/>
            <person name="Saxena K.B."/>
            <person name="Michael T."/>
            <person name="McCombie W.R."/>
            <person name="Yang B."/>
            <person name="Zhang G."/>
            <person name="Yang H."/>
            <person name="Wang J."/>
            <person name="Spillane C."/>
            <person name="Cook D.R."/>
            <person name="May G.D."/>
            <person name="Xu X."/>
            <person name="Jackson S.A."/>
        </authorList>
    </citation>
    <scope>NUCLEOTIDE SEQUENCE [LARGE SCALE GENOMIC DNA]</scope>
</reference>
<dbReference type="AlphaFoldDB" id="A0A151RTZ5"/>
<dbReference type="Gramene" id="C.cajan_28873.t">
    <property type="protein sequence ID" value="C.cajan_28873.t"/>
    <property type="gene ID" value="C.cajan_28873"/>
</dbReference>
<evidence type="ECO:0000313" key="1">
    <source>
        <dbReference type="EMBL" id="KYP46015.1"/>
    </source>
</evidence>
<gene>
    <name evidence="1" type="ORF">KK1_032399</name>
</gene>
<dbReference type="Proteomes" id="UP000075243">
    <property type="component" value="Unassembled WGS sequence"/>
</dbReference>
<accession>A0A151RTZ5</accession>
<protein>
    <submittedName>
        <fullName evidence="1">Uncharacterized protein</fullName>
    </submittedName>
</protein>
<name>A0A151RTZ5_CAJCA</name>
<dbReference type="EMBL" id="KQ483571">
    <property type="protein sequence ID" value="KYP46015.1"/>
    <property type="molecule type" value="Genomic_DNA"/>
</dbReference>